<reference evidence="3" key="1">
    <citation type="submission" date="2017-01" db="EMBL/GenBank/DDBJ databases">
        <title>A deep insight into the sialotranscriptome of adult male and female Cluex tarsalis mosquitoes.</title>
        <authorList>
            <person name="Ribeiro J.M."/>
            <person name="Moreira F."/>
            <person name="Bernard K.A."/>
            <person name="Calvo E."/>
        </authorList>
    </citation>
    <scope>NUCLEOTIDE SEQUENCE</scope>
    <source>
        <strain evidence="3">Kern County</strain>
        <tissue evidence="3">Salivary glands</tissue>
    </source>
</reference>
<proteinExistence type="predicted"/>
<dbReference type="Gene3D" id="1.10.150.50">
    <property type="entry name" value="Transcription Factor, Ets-1"/>
    <property type="match status" value="1"/>
</dbReference>
<dbReference type="PANTHER" id="PTHR10627">
    <property type="entry name" value="SCP160"/>
    <property type="match status" value="1"/>
</dbReference>
<organism evidence="3">
    <name type="scientific">Culex tarsalis</name>
    <name type="common">Encephalitis mosquito</name>
    <dbReference type="NCBI Taxonomy" id="7177"/>
    <lineage>
        <taxon>Eukaryota</taxon>
        <taxon>Metazoa</taxon>
        <taxon>Ecdysozoa</taxon>
        <taxon>Arthropoda</taxon>
        <taxon>Hexapoda</taxon>
        <taxon>Insecta</taxon>
        <taxon>Pterygota</taxon>
        <taxon>Neoptera</taxon>
        <taxon>Endopterygota</taxon>
        <taxon>Diptera</taxon>
        <taxon>Nematocera</taxon>
        <taxon>Culicoidea</taxon>
        <taxon>Culicidae</taxon>
        <taxon>Culicinae</taxon>
        <taxon>Culicini</taxon>
        <taxon>Culex</taxon>
        <taxon>Culex</taxon>
    </lineage>
</organism>
<dbReference type="InterPro" id="IPR001660">
    <property type="entry name" value="SAM"/>
</dbReference>
<evidence type="ECO:0000313" key="3">
    <source>
        <dbReference type="EMBL" id="JAV19188.1"/>
    </source>
</evidence>
<evidence type="ECO:0000259" key="2">
    <source>
        <dbReference type="PROSITE" id="PS50105"/>
    </source>
</evidence>
<protein>
    <submittedName>
        <fullName evidence="3">Putative sterile alpha motif protein</fullName>
    </submittedName>
</protein>
<keyword evidence="1" id="KW-0677">Repeat</keyword>
<dbReference type="PROSITE" id="PS50105">
    <property type="entry name" value="SAM_DOMAIN"/>
    <property type="match status" value="1"/>
</dbReference>
<dbReference type="AlphaFoldDB" id="A0A1Q3EVF3"/>
<accession>A0A1Q3EVF3</accession>
<dbReference type="PANTHER" id="PTHR10627:SF69">
    <property type="entry name" value="PROTEIN BICAUDAL C"/>
    <property type="match status" value="1"/>
</dbReference>
<name>A0A1Q3EVF3_CULTA</name>
<dbReference type="CDD" id="cd09487">
    <property type="entry name" value="SAM_superfamily"/>
    <property type="match status" value="1"/>
</dbReference>
<sequence>MSHKHVATPISLHPTVKIFRFSPESMAAGDVSFEAYKQSKTSSRKRSFSPLLPAGRSPDLSPILLNRTFRMSPRMNTPRKNVLSKSADRSGKIPSVMSAKERRRTIFVIGTPQGKRQLEHRITVNNILSDMDLGQYVGTFVEEEIDYEVFLTLTEQDLRSIGIENEEDIGKILAKIAEHKS</sequence>
<evidence type="ECO:0000256" key="1">
    <source>
        <dbReference type="ARBA" id="ARBA00022737"/>
    </source>
</evidence>
<dbReference type="InterPro" id="IPR013761">
    <property type="entry name" value="SAM/pointed_sf"/>
</dbReference>
<dbReference type="SUPFAM" id="SSF47769">
    <property type="entry name" value="SAM/Pointed domain"/>
    <property type="match status" value="1"/>
</dbReference>
<dbReference type="Pfam" id="PF00536">
    <property type="entry name" value="SAM_1"/>
    <property type="match status" value="1"/>
</dbReference>
<dbReference type="EMBL" id="GFDL01015857">
    <property type="protein sequence ID" value="JAV19188.1"/>
    <property type="molecule type" value="Transcribed_RNA"/>
</dbReference>
<feature type="domain" description="SAM" evidence="2">
    <location>
        <begin position="123"/>
        <end position="181"/>
    </location>
</feature>